<gene>
    <name evidence="1" type="ORF">AB433_04085</name>
</gene>
<dbReference type="STRING" id="1348774.AB433_04085"/>
<protein>
    <submittedName>
        <fullName evidence="1">Uncharacterized protein</fullName>
    </submittedName>
</protein>
<dbReference type="AlphaFoldDB" id="A0A0G3XDS2"/>
<dbReference type="InterPro" id="IPR022061">
    <property type="entry name" value="DUF3617"/>
</dbReference>
<dbReference type="Pfam" id="PF12276">
    <property type="entry name" value="DUF3617"/>
    <property type="match status" value="1"/>
</dbReference>
<dbReference type="PATRIC" id="fig|1348774.3.peg.851"/>
<name>A0A0G3XDS2_9SPHN</name>
<dbReference type="RefSeq" id="WP_047820037.1">
    <property type="nucleotide sequence ID" value="NZ_CP011770.1"/>
</dbReference>
<dbReference type="PROSITE" id="PS51257">
    <property type="entry name" value="PROKAR_LIPOPROTEIN"/>
    <property type="match status" value="1"/>
</dbReference>
<accession>A0A0G3XDS2</accession>
<dbReference type="Proteomes" id="UP000035287">
    <property type="component" value="Chromosome"/>
</dbReference>
<organism evidence="1 2">
    <name type="scientific">Croceicoccus naphthovorans</name>
    <dbReference type="NCBI Taxonomy" id="1348774"/>
    <lineage>
        <taxon>Bacteria</taxon>
        <taxon>Pseudomonadati</taxon>
        <taxon>Pseudomonadota</taxon>
        <taxon>Alphaproteobacteria</taxon>
        <taxon>Sphingomonadales</taxon>
        <taxon>Erythrobacteraceae</taxon>
        <taxon>Croceicoccus</taxon>
    </lineage>
</organism>
<dbReference type="OrthoDB" id="7405484at2"/>
<reference evidence="1 2" key="1">
    <citation type="submission" date="2015-06" db="EMBL/GenBank/DDBJ databases">
        <authorList>
            <person name="Zeng Y."/>
            <person name="Huang Y."/>
        </authorList>
    </citation>
    <scope>NUCLEOTIDE SEQUENCE [LARGE SCALE GENOMIC DNA]</scope>
    <source>
        <strain evidence="1 2">PQ-2</strain>
    </source>
</reference>
<evidence type="ECO:0000313" key="1">
    <source>
        <dbReference type="EMBL" id="AKM09347.1"/>
    </source>
</evidence>
<dbReference type="KEGG" id="cna:AB433_04085"/>
<evidence type="ECO:0000313" key="2">
    <source>
        <dbReference type="Proteomes" id="UP000035287"/>
    </source>
</evidence>
<dbReference type="EMBL" id="CP011770">
    <property type="protein sequence ID" value="AKM09347.1"/>
    <property type="molecule type" value="Genomic_DNA"/>
</dbReference>
<proteinExistence type="predicted"/>
<sequence>MPIRPVARLTVLCLAPLTLAACGSDEPAEQAAASAEGMSTDEIAAEMKQGVRPQPGQYRSNAELVSLEIPGMPAAQVDQLKSMMAGAMAQANTYCLTPEDAEQGFEKMATEAQENCKVEKFDVDGGKFSGRFVCSGDDASGTMTMDGSGTETSSQMNMAMDMSSGSIPGGKMMMKMRASSERIGECEG</sequence>
<keyword evidence="2" id="KW-1185">Reference proteome</keyword>